<dbReference type="InterPro" id="IPR001633">
    <property type="entry name" value="EAL_dom"/>
</dbReference>
<evidence type="ECO:0000259" key="2">
    <source>
        <dbReference type="PROSITE" id="PS50883"/>
    </source>
</evidence>
<dbReference type="EMBL" id="CP058350">
    <property type="protein sequence ID" value="QLF70528.1"/>
    <property type="molecule type" value="Genomic_DNA"/>
</dbReference>
<dbReference type="PROSITE" id="PS50883">
    <property type="entry name" value="EAL"/>
    <property type="match status" value="1"/>
</dbReference>
<feature type="transmembrane region" description="Helical" evidence="1">
    <location>
        <begin position="157"/>
        <end position="178"/>
    </location>
</feature>
<dbReference type="PANTHER" id="PTHR33121:SF79">
    <property type="entry name" value="CYCLIC DI-GMP PHOSPHODIESTERASE PDED-RELATED"/>
    <property type="match status" value="1"/>
</dbReference>
<evidence type="ECO:0000256" key="1">
    <source>
        <dbReference type="SAM" id="Phobius"/>
    </source>
</evidence>
<accession>A0ABX6QPT2</accession>
<dbReference type="Proteomes" id="UP000308530">
    <property type="component" value="Chromosome"/>
</dbReference>
<keyword evidence="4" id="KW-1185">Reference proteome</keyword>
<dbReference type="CDD" id="cd01948">
    <property type="entry name" value="EAL"/>
    <property type="match status" value="1"/>
</dbReference>
<feature type="transmembrane region" description="Helical" evidence="1">
    <location>
        <begin position="44"/>
        <end position="62"/>
    </location>
</feature>
<feature type="transmembrane region" description="Helical" evidence="1">
    <location>
        <begin position="15"/>
        <end position="38"/>
    </location>
</feature>
<dbReference type="Pfam" id="PF00563">
    <property type="entry name" value="EAL"/>
    <property type="match status" value="1"/>
</dbReference>
<proteinExistence type="predicted"/>
<dbReference type="InterPro" id="IPR050706">
    <property type="entry name" value="Cyclic-di-GMP_PDE-like"/>
</dbReference>
<feature type="transmembrane region" description="Helical" evidence="1">
    <location>
        <begin position="125"/>
        <end position="145"/>
    </location>
</feature>
<dbReference type="SMART" id="SM00052">
    <property type="entry name" value="EAL"/>
    <property type="match status" value="1"/>
</dbReference>
<name>A0ABX6QPT2_9HYPH</name>
<feature type="transmembrane region" description="Helical" evidence="1">
    <location>
        <begin position="74"/>
        <end position="94"/>
    </location>
</feature>
<dbReference type="SUPFAM" id="SSF141868">
    <property type="entry name" value="EAL domain-like"/>
    <property type="match status" value="1"/>
</dbReference>
<dbReference type="InterPro" id="IPR035919">
    <property type="entry name" value="EAL_sf"/>
</dbReference>
<evidence type="ECO:0000313" key="3">
    <source>
        <dbReference type="EMBL" id="QLF70528.1"/>
    </source>
</evidence>
<keyword evidence="1" id="KW-0472">Membrane</keyword>
<gene>
    <name evidence="3" type="ORF">FE840_013840</name>
</gene>
<feature type="transmembrane region" description="Helical" evidence="1">
    <location>
        <begin position="100"/>
        <end position="118"/>
    </location>
</feature>
<dbReference type="PANTHER" id="PTHR33121">
    <property type="entry name" value="CYCLIC DI-GMP PHOSPHODIESTERASE PDEF"/>
    <property type="match status" value="1"/>
</dbReference>
<dbReference type="Gene3D" id="3.20.20.450">
    <property type="entry name" value="EAL domain"/>
    <property type="match status" value="1"/>
</dbReference>
<organism evidence="3 4">
    <name type="scientific">Peteryoungia desertarenae</name>
    <dbReference type="NCBI Taxonomy" id="1813451"/>
    <lineage>
        <taxon>Bacteria</taxon>
        <taxon>Pseudomonadati</taxon>
        <taxon>Pseudomonadota</taxon>
        <taxon>Alphaproteobacteria</taxon>
        <taxon>Hyphomicrobiales</taxon>
        <taxon>Rhizobiaceae</taxon>
        <taxon>Peteryoungia</taxon>
    </lineage>
</organism>
<keyword evidence="1" id="KW-1133">Transmembrane helix</keyword>
<dbReference type="RefSeq" id="WP_138286082.1">
    <property type="nucleotide sequence ID" value="NZ_CP058350.1"/>
</dbReference>
<reference evidence="3 4" key="1">
    <citation type="submission" date="2020-06" db="EMBL/GenBank/DDBJ databases">
        <title>Genome sequence of Rhizobium sp strain ADMK78.</title>
        <authorList>
            <person name="Rahi P."/>
        </authorList>
    </citation>
    <scope>NUCLEOTIDE SEQUENCE [LARGE SCALE GENOMIC DNA]</scope>
    <source>
        <strain evidence="3 4">ADMK78</strain>
    </source>
</reference>
<sequence length="449" mass="49798">MTTPVYSDPPFQRTVFIYGALSLAAVAMGLIWGAIFYAAGLWPILPGLSLVIAAGLIGLLVIQRKHLHQNRLLMLQLGYLALIVYFCLYIDIPTPSAPRISHQFLLVLGIAGYIDYIRQKSLAQVLILLACGISFVLFVALQNPLSVESPIPDEIRAIGIWFNAITVVLLIAICIYVLRREFVRDGQILRDLQIAMRRDQLTLAFQPQVNAKGRLIGAEVLMRWTHPTRGPISPAIFIALAEEGDLMPELGRWVLRKACETLAAWQIDPDLKQLDLAINVSARQFVQPDFVAQVSGIVRASGASPKRIKLELTESVALSSLELVKSRMQSLADLGIRFSLDDFGTGYSSLNYLRNLPVQEIKIDRSFTNEAREGSRSGSLIRSIIQIGHDLELVVLAEGVETHSQFEYLKGLGCQEFQGFYFGAALSHDEFTAKARLAARPDCIWPPTT</sequence>
<protein>
    <submittedName>
        <fullName evidence="3">EAL domain-containing protein</fullName>
    </submittedName>
</protein>
<keyword evidence="1" id="KW-0812">Transmembrane</keyword>
<evidence type="ECO:0000313" key="4">
    <source>
        <dbReference type="Proteomes" id="UP000308530"/>
    </source>
</evidence>
<feature type="domain" description="EAL" evidence="2">
    <location>
        <begin position="185"/>
        <end position="439"/>
    </location>
</feature>